<dbReference type="PROSITE" id="PS50109">
    <property type="entry name" value="HIS_KIN"/>
    <property type="match status" value="1"/>
</dbReference>
<dbReference type="InterPro" id="IPR005467">
    <property type="entry name" value="His_kinase_dom"/>
</dbReference>
<dbReference type="RefSeq" id="WP_158347374.1">
    <property type="nucleotide sequence ID" value="NZ_JAHQCW010000030.1"/>
</dbReference>
<dbReference type="Pfam" id="PF00512">
    <property type="entry name" value="HisKA"/>
    <property type="match status" value="1"/>
</dbReference>
<feature type="coiled-coil region" evidence="8">
    <location>
        <begin position="230"/>
        <end position="261"/>
    </location>
</feature>
<dbReference type="SUPFAM" id="SSF158472">
    <property type="entry name" value="HAMP domain-like"/>
    <property type="match status" value="1"/>
</dbReference>
<dbReference type="GO" id="GO:0016036">
    <property type="term" value="P:cellular response to phosphate starvation"/>
    <property type="evidence" value="ECO:0007669"/>
    <property type="project" value="TreeGrafter"/>
</dbReference>
<dbReference type="Gene3D" id="6.10.340.10">
    <property type="match status" value="1"/>
</dbReference>
<gene>
    <name evidence="12" type="ORF">KTH89_16485</name>
</gene>
<comment type="catalytic activity">
    <reaction evidence="1">
        <text>ATP + protein L-histidine = ADP + protein N-phospho-L-histidine.</text>
        <dbReference type="EC" id="2.7.13.3"/>
    </reaction>
</comment>
<dbReference type="SMART" id="SM00388">
    <property type="entry name" value="HisKA"/>
    <property type="match status" value="1"/>
</dbReference>
<proteinExistence type="predicted"/>
<evidence type="ECO:0000256" key="9">
    <source>
        <dbReference type="SAM" id="Phobius"/>
    </source>
</evidence>
<keyword evidence="9" id="KW-0472">Membrane</keyword>
<keyword evidence="9" id="KW-0812">Transmembrane</keyword>
<feature type="transmembrane region" description="Helical" evidence="9">
    <location>
        <begin position="12"/>
        <end position="33"/>
    </location>
</feature>
<dbReference type="SUPFAM" id="SSF55874">
    <property type="entry name" value="ATPase domain of HSP90 chaperone/DNA topoisomerase II/histidine kinase"/>
    <property type="match status" value="1"/>
</dbReference>
<dbReference type="PANTHER" id="PTHR45453:SF3">
    <property type="entry name" value="HISTIDINE KINASE"/>
    <property type="match status" value="1"/>
</dbReference>
<dbReference type="InterPro" id="IPR003594">
    <property type="entry name" value="HATPase_dom"/>
</dbReference>
<evidence type="ECO:0000259" key="11">
    <source>
        <dbReference type="PROSITE" id="PS50885"/>
    </source>
</evidence>
<dbReference type="FunFam" id="1.10.287.130:FF:000001">
    <property type="entry name" value="Two-component sensor histidine kinase"/>
    <property type="match status" value="1"/>
</dbReference>
<keyword evidence="6 12" id="KW-0418">Kinase</keyword>
<name>A0A949JZL7_9FIRM</name>
<evidence type="ECO:0000256" key="2">
    <source>
        <dbReference type="ARBA" id="ARBA00004370"/>
    </source>
</evidence>
<dbReference type="PROSITE" id="PS50885">
    <property type="entry name" value="HAMP"/>
    <property type="match status" value="1"/>
</dbReference>
<dbReference type="SMART" id="SM00304">
    <property type="entry name" value="HAMP"/>
    <property type="match status" value="1"/>
</dbReference>
<evidence type="ECO:0000256" key="4">
    <source>
        <dbReference type="ARBA" id="ARBA00022553"/>
    </source>
</evidence>
<dbReference type="AlphaFoldDB" id="A0A949JZL7"/>
<dbReference type="GO" id="GO:0004721">
    <property type="term" value="F:phosphoprotein phosphatase activity"/>
    <property type="evidence" value="ECO:0007669"/>
    <property type="project" value="TreeGrafter"/>
</dbReference>
<dbReference type="SUPFAM" id="SSF47384">
    <property type="entry name" value="Homodimeric domain of signal transducing histidine kinase"/>
    <property type="match status" value="1"/>
</dbReference>
<protein>
    <recommendedName>
        <fullName evidence="3">histidine kinase</fullName>
        <ecNumber evidence="3">2.7.13.3</ecNumber>
    </recommendedName>
</protein>
<dbReference type="GO" id="GO:0005886">
    <property type="term" value="C:plasma membrane"/>
    <property type="evidence" value="ECO:0007669"/>
    <property type="project" value="TreeGrafter"/>
</dbReference>
<sequence>MKRHSLKIQMAVIFIIIMASTLLIGWVINNVFLEDYYILKKQDDLVGTYTQLNRAASENNFTSPESLGLLKVRLQKGNISMYVVTPNGGALKYCPNEEESTLRDQLYDYITDPNFTMDGKEPYEVHKFIDPDSKTEYVEMWGMLDRGDVFLLRSPVSSIQESVLISNRFMAYIGLVIIVVSALIIWLISRRITEPILELAQISERMTKLDFDAKYHRVCKNEIDILGHHMNQMSETLEHTISKLKTANNELQKDIQEKIQIDEMRKEFLSNVSHELKTPIALIQGYAEGLKECINDDEQSRDFYCEVIMDEASKMNLMVKNLLSLNQLEFGNDKVQMERFDMTSLIRNILMSTDILIRQNGIKVIFKEEEPVYVWADEFKVEEVFTNYLSNAIHHAANEKIIEIRMIPMDKNVRISVFNTGIPIPSEDIEHVWDKFYKVDKARTREYGGSGIGLSIVKAIMESFHKECGVQNYENGVEFWFDLDKGL</sequence>
<reference evidence="12" key="1">
    <citation type="submission" date="2021-06" db="EMBL/GenBank/DDBJ databases">
        <title>Description of novel taxa of the family Lachnospiraceae.</title>
        <authorList>
            <person name="Chaplin A.V."/>
            <person name="Sokolova S.R."/>
            <person name="Pikina A.P."/>
            <person name="Korzhanova M."/>
            <person name="Belova V."/>
            <person name="Korostin D."/>
            <person name="Efimov B.A."/>
        </authorList>
    </citation>
    <scope>NUCLEOTIDE SEQUENCE</scope>
    <source>
        <strain evidence="12">ASD5720</strain>
    </source>
</reference>
<dbReference type="InterPro" id="IPR003661">
    <property type="entry name" value="HisK_dim/P_dom"/>
</dbReference>
<comment type="caution">
    <text evidence="12">The sequence shown here is derived from an EMBL/GenBank/DDBJ whole genome shotgun (WGS) entry which is preliminary data.</text>
</comment>
<dbReference type="Pfam" id="PF02518">
    <property type="entry name" value="HATPase_c"/>
    <property type="match status" value="1"/>
</dbReference>
<dbReference type="SMART" id="SM00387">
    <property type="entry name" value="HATPase_c"/>
    <property type="match status" value="1"/>
</dbReference>
<dbReference type="CDD" id="cd06225">
    <property type="entry name" value="HAMP"/>
    <property type="match status" value="1"/>
</dbReference>
<keyword evidence="8" id="KW-0175">Coiled coil</keyword>
<evidence type="ECO:0000256" key="7">
    <source>
        <dbReference type="ARBA" id="ARBA00023012"/>
    </source>
</evidence>
<dbReference type="PRINTS" id="PR00344">
    <property type="entry name" value="BCTRLSENSOR"/>
</dbReference>
<dbReference type="EC" id="2.7.13.3" evidence="3"/>
<evidence type="ECO:0000259" key="10">
    <source>
        <dbReference type="PROSITE" id="PS50109"/>
    </source>
</evidence>
<feature type="domain" description="Histidine kinase" evidence="10">
    <location>
        <begin position="271"/>
        <end position="487"/>
    </location>
</feature>
<dbReference type="InterPro" id="IPR004358">
    <property type="entry name" value="Sig_transdc_His_kin-like_C"/>
</dbReference>
<keyword evidence="7" id="KW-0902">Two-component regulatory system</keyword>
<evidence type="ECO:0000256" key="5">
    <source>
        <dbReference type="ARBA" id="ARBA00022679"/>
    </source>
</evidence>
<dbReference type="CDD" id="cd00082">
    <property type="entry name" value="HisKA"/>
    <property type="match status" value="1"/>
</dbReference>
<dbReference type="EMBL" id="JAHQCW010000030">
    <property type="protein sequence ID" value="MBU9738143.1"/>
    <property type="molecule type" value="Genomic_DNA"/>
</dbReference>
<keyword evidence="5" id="KW-0808">Transferase</keyword>
<dbReference type="InterPro" id="IPR003660">
    <property type="entry name" value="HAMP_dom"/>
</dbReference>
<dbReference type="InterPro" id="IPR050351">
    <property type="entry name" value="BphY/WalK/GraS-like"/>
</dbReference>
<organism evidence="12 13">
    <name type="scientific">Diplocloster agilis</name>
    <dbReference type="NCBI Taxonomy" id="2850323"/>
    <lineage>
        <taxon>Bacteria</taxon>
        <taxon>Bacillati</taxon>
        <taxon>Bacillota</taxon>
        <taxon>Clostridia</taxon>
        <taxon>Lachnospirales</taxon>
        <taxon>Lachnospiraceae</taxon>
        <taxon>Diplocloster</taxon>
    </lineage>
</organism>
<dbReference type="InterPro" id="IPR036890">
    <property type="entry name" value="HATPase_C_sf"/>
</dbReference>
<dbReference type="GO" id="GO:0000155">
    <property type="term" value="F:phosphorelay sensor kinase activity"/>
    <property type="evidence" value="ECO:0007669"/>
    <property type="project" value="InterPro"/>
</dbReference>
<evidence type="ECO:0000256" key="8">
    <source>
        <dbReference type="SAM" id="Coils"/>
    </source>
</evidence>
<dbReference type="Gene3D" id="1.10.287.130">
    <property type="match status" value="1"/>
</dbReference>
<dbReference type="Pfam" id="PF00672">
    <property type="entry name" value="HAMP"/>
    <property type="match status" value="1"/>
</dbReference>
<evidence type="ECO:0000256" key="3">
    <source>
        <dbReference type="ARBA" id="ARBA00012438"/>
    </source>
</evidence>
<comment type="subcellular location">
    <subcellularLocation>
        <location evidence="2">Membrane</location>
    </subcellularLocation>
</comment>
<evidence type="ECO:0000256" key="6">
    <source>
        <dbReference type="ARBA" id="ARBA00022777"/>
    </source>
</evidence>
<feature type="transmembrane region" description="Helical" evidence="9">
    <location>
        <begin position="169"/>
        <end position="188"/>
    </location>
</feature>
<keyword evidence="13" id="KW-1185">Reference proteome</keyword>
<dbReference type="InterPro" id="IPR036097">
    <property type="entry name" value="HisK_dim/P_sf"/>
</dbReference>
<dbReference type="Proteomes" id="UP000712157">
    <property type="component" value="Unassembled WGS sequence"/>
</dbReference>
<keyword evidence="4" id="KW-0597">Phosphoprotein</keyword>
<evidence type="ECO:0000313" key="13">
    <source>
        <dbReference type="Proteomes" id="UP000712157"/>
    </source>
</evidence>
<evidence type="ECO:0000256" key="1">
    <source>
        <dbReference type="ARBA" id="ARBA00000085"/>
    </source>
</evidence>
<dbReference type="Gene3D" id="3.30.565.10">
    <property type="entry name" value="Histidine kinase-like ATPase, C-terminal domain"/>
    <property type="match status" value="1"/>
</dbReference>
<dbReference type="PANTHER" id="PTHR45453">
    <property type="entry name" value="PHOSPHATE REGULON SENSOR PROTEIN PHOR"/>
    <property type="match status" value="1"/>
</dbReference>
<evidence type="ECO:0000313" key="12">
    <source>
        <dbReference type="EMBL" id="MBU9738143.1"/>
    </source>
</evidence>
<keyword evidence="9" id="KW-1133">Transmembrane helix</keyword>
<feature type="domain" description="HAMP" evidence="11">
    <location>
        <begin position="190"/>
        <end position="242"/>
    </location>
</feature>
<accession>A0A949JZL7</accession>